<reference evidence="2" key="1">
    <citation type="journal article" date="2015" name="Genome Announc.">
        <title>Genome sequence of the AIDS-associated pathogen Penicillium marneffei (ATCC18224) and its near taxonomic relative Talaromyces stipitatus (ATCC10500).</title>
        <authorList>
            <person name="Nierman W.C."/>
            <person name="Fedorova-Abrams N.D."/>
            <person name="Andrianopoulos A."/>
        </authorList>
    </citation>
    <scope>NUCLEOTIDE SEQUENCE [LARGE SCALE GENOMIC DNA]</scope>
    <source>
        <strain evidence="2">ATCC 18224 / CBS 334.59 / QM 7333</strain>
    </source>
</reference>
<evidence type="ECO:0008006" key="3">
    <source>
        <dbReference type="Google" id="ProtNLM"/>
    </source>
</evidence>
<proteinExistence type="predicted"/>
<dbReference type="EMBL" id="DS995903">
    <property type="protein sequence ID" value="EEA21211.1"/>
    <property type="molecule type" value="Genomic_DNA"/>
</dbReference>
<name>B6QKE9_TALMQ</name>
<dbReference type="Proteomes" id="UP000001294">
    <property type="component" value="Unassembled WGS sequence"/>
</dbReference>
<dbReference type="CDD" id="cd09272">
    <property type="entry name" value="RNase_HI_RT_Ty1"/>
    <property type="match status" value="1"/>
</dbReference>
<accession>B6QKE9</accession>
<dbReference type="HOGENOM" id="CLU_001650_6_1_1"/>
<sequence>MRLLKELDIEMESPKLHLECDNKQTIGLIEKDIVTLKTKLRHVDIHHFWLRQELQEGRVEVEYIPTRKMIANGLTKALGKQEFGEFLRQVGMHNIAHLLEEQKDEDIEVDINLQALKI</sequence>
<dbReference type="PhylomeDB" id="B6QKE9"/>
<protein>
    <recommendedName>
        <fullName evidence="3">Reverse transcriptase Ty1/copia-type domain-containing protein</fullName>
    </recommendedName>
</protein>
<gene>
    <name evidence="1" type="ORF">PMAA_050290</name>
</gene>
<dbReference type="VEuPathDB" id="FungiDB:PMAA_050290"/>
<dbReference type="AlphaFoldDB" id="B6QKE9"/>
<organism evidence="1 2">
    <name type="scientific">Talaromyces marneffei (strain ATCC 18224 / CBS 334.59 / QM 7333)</name>
    <name type="common">Penicillium marneffei</name>
    <dbReference type="NCBI Taxonomy" id="441960"/>
    <lineage>
        <taxon>Eukaryota</taxon>
        <taxon>Fungi</taxon>
        <taxon>Dikarya</taxon>
        <taxon>Ascomycota</taxon>
        <taxon>Pezizomycotina</taxon>
        <taxon>Eurotiomycetes</taxon>
        <taxon>Eurotiomycetidae</taxon>
        <taxon>Eurotiales</taxon>
        <taxon>Trichocomaceae</taxon>
        <taxon>Talaromyces</taxon>
        <taxon>Talaromyces sect. Talaromyces</taxon>
    </lineage>
</organism>
<dbReference type="OrthoDB" id="4501190at2759"/>
<keyword evidence="2" id="KW-1185">Reference proteome</keyword>
<dbReference type="STRING" id="441960.B6QKE9"/>
<evidence type="ECO:0000313" key="1">
    <source>
        <dbReference type="EMBL" id="EEA21211.1"/>
    </source>
</evidence>
<evidence type="ECO:0000313" key="2">
    <source>
        <dbReference type="Proteomes" id="UP000001294"/>
    </source>
</evidence>